<protein>
    <submittedName>
        <fullName evidence="1">Uncharacterized protein</fullName>
    </submittedName>
</protein>
<comment type="caution">
    <text evidence="1">The sequence shown here is derived from an EMBL/GenBank/DDBJ whole genome shotgun (WGS) entry which is preliminary data.</text>
</comment>
<organism evidence="1 2">
    <name type="scientific">Carnegiea gigantea</name>
    <dbReference type="NCBI Taxonomy" id="171969"/>
    <lineage>
        <taxon>Eukaryota</taxon>
        <taxon>Viridiplantae</taxon>
        <taxon>Streptophyta</taxon>
        <taxon>Embryophyta</taxon>
        <taxon>Tracheophyta</taxon>
        <taxon>Spermatophyta</taxon>
        <taxon>Magnoliopsida</taxon>
        <taxon>eudicotyledons</taxon>
        <taxon>Gunneridae</taxon>
        <taxon>Pentapetalae</taxon>
        <taxon>Caryophyllales</taxon>
        <taxon>Cactineae</taxon>
        <taxon>Cactaceae</taxon>
        <taxon>Cactoideae</taxon>
        <taxon>Echinocereeae</taxon>
        <taxon>Carnegiea</taxon>
    </lineage>
</organism>
<dbReference type="Proteomes" id="UP001153076">
    <property type="component" value="Unassembled WGS sequence"/>
</dbReference>
<evidence type="ECO:0000313" key="2">
    <source>
        <dbReference type="Proteomes" id="UP001153076"/>
    </source>
</evidence>
<dbReference type="PANTHER" id="PTHR33471">
    <property type="entry name" value="ATP-DEPENDENT ZINC METALLOPROTEASE-RELATED"/>
    <property type="match status" value="1"/>
</dbReference>
<keyword evidence="2" id="KW-1185">Reference proteome</keyword>
<sequence>MDGPPAYPARRSVWRDIGVGSGVALMPLVTGPLPSSQKIGLMGCAAPPRISPGPSHHFSDMRLLSVTYSNAFEGADLFGREFFVSDARMTSYTSVWRSLSAGTQFWDENLQNELSQGRLSSTAFDRYCMVLFAGIAAEALIYGEAEGGENDENLFRSICVLLRPPLSVPQASTYTNIHCQSEFHPIK</sequence>
<dbReference type="PANTHER" id="PTHR33471:SF7">
    <property type="entry name" value="ATP-DEPENDENT ZINC METALLOPROTEASE-RELATED"/>
    <property type="match status" value="1"/>
</dbReference>
<dbReference type="AlphaFoldDB" id="A0A9Q1JT15"/>
<gene>
    <name evidence="1" type="ORF">Cgig2_003059</name>
</gene>
<dbReference type="EMBL" id="JAKOGI010000793">
    <property type="protein sequence ID" value="KAJ8430477.1"/>
    <property type="molecule type" value="Genomic_DNA"/>
</dbReference>
<evidence type="ECO:0000313" key="1">
    <source>
        <dbReference type="EMBL" id="KAJ8430477.1"/>
    </source>
</evidence>
<accession>A0A9Q1JT15</accession>
<dbReference type="OrthoDB" id="1713302at2759"/>
<proteinExistence type="predicted"/>
<reference evidence="1" key="1">
    <citation type="submission" date="2022-04" db="EMBL/GenBank/DDBJ databases">
        <title>Carnegiea gigantea Genome sequencing and assembly v2.</title>
        <authorList>
            <person name="Copetti D."/>
            <person name="Sanderson M.J."/>
            <person name="Burquez A."/>
            <person name="Wojciechowski M.F."/>
        </authorList>
    </citation>
    <scope>NUCLEOTIDE SEQUENCE</scope>
    <source>
        <strain evidence="1">SGP5-SGP5p</strain>
        <tissue evidence="1">Aerial part</tissue>
    </source>
</reference>
<name>A0A9Q1JT15_9CARY</name>